<evidence type="ECO:0000313" key="1">
    <source>
        <dbReference type="EMBL" id="SDG37179.1"/>
    </source>
</evidence>
<accession>A0A1G7TRB8</accession>
<dbReference type="EMBL" id="FNBS01000068">
    <property type="protein sequence ID" value="SDG37179.1"/>
    <property type="molecule type" value="Genomic_DNA"/>
</dbReference>
<dbReference type="Proteomes" id="UP000183404">
    <property type="component" value="Unassembled WGS sequence"/>
</dbReference>
<dbReference type="RefSeq" id="WP_012269163.1">
    <property type="nucleotide sequence ID" value="NZ_FNBS01000068.1"/>
</dbReference>
<name>A0A1G7TRB8_THETY</name>
<dbReference type="NCBIfam" id="TIGR02834">
    <property type="entry name" value="spo_ytxC"/>
    <property type="match status" value="1"/>
</dbReference>
<gene>
    <name evidence="1" type="ORF">SAMN04244560_02237</name>
</gene>
<organism evidence="1 2">
    <name type="scientific">Thermoanaerobacter thermohydrosulfuricus</name>
    <name type="common">Clostridium thermohydrosulfuricum</name>
    <dbReference type="NCBI Taxonomy" id="1516"/>
    <lineage>
        <taxon>Bacteria</taxon>
        <taxon>Bacillati</taxon>
        <taxon>Bacillota</taxon>
        <taxon>Clostridia</taxon>
        <taxon>Thermoanaerobacterales</taxon>
        <taxon>Thermoanaerobacteraceae</taxon>
        <taxon>Thermoanaerobacter</taxon>
    </lineage>
</organism>
<dbReference type="Pfam" id="PF08812">
    <property type="entry name" value="YtxC"/>
    <property type="match status" value="1"/>
</dbReference>
<reference evidence="1 2" key="1">
    <citation type="submission" date="2016-10" db="EMBL/GenBank/DDBJ databases">
        <authorList>
            <person name="de Groot N.N."/>
        </authorList>
    </citation>
    <scope>NUCLEOTIDE SEQUENCE [LARGE SCALE GENOMIC DNA]</scope>
    <source>
        <strain evidence="1 2">DSM 569</strain>
    </source>
</reference>
<dbReference type="AlphaFoldDB" id="A0A1G7TRB8"/>
<sequence length="292" mass="33853">MQLFSIGVSKDLKLDAENLKHGLKNLAENGIKIAINSNVCGSVTYYSLKVEDKQGFSNVARIRNYIAEAISDIIVNQIDKRIIKKLINKYYHYFSEDEKEEIEKIAYNILEDDVNKETFKLAKKEQIFVLVRDFLKESDYIDLEGFVNFRLRDFIGELSEVTDKAVDEFLMKKEYNEFIGLLKYFVELQDSKVEILNIIVDKNGKFKLYDENDKPISNDFINEIVAELKDGVISDEDALISTLITIAPKKIFFHSINNMRDNEILETVKKVFNDKVEICYGCELCSKIKCEK</sequence>
<protein>
    <submittedName>
        <fullName evidence="1">Putative sporulation protein YtxC</fullName>
    </submittedName>
</protein>
<evidence type="ECO:0000313" key="2">
    <source>
        <dbReference type="Proteomes" id="UP000183404"/>
    </source>
</evidence>
<proteinExistence type="predicted"/>
<dbReference type="InterPro" id="IPR014199">
    <property type="entry name" value="Spore_YtxC"/>
</dbReference>